<dbReference type="PANTHER" id="PTHR31308">
    <property type="match status" value="1"/>
</dbReference>
<evidence type="ECO:0000259" key="6">
    <source>
        <dbReference type="Pfam" id="PF18564"/>
    </source>
</evidence>
<dbReference type="InterPro" id="IPR041036">
    <property type="entry name" value="GH5_C"/>
</dbReference>
<dbReference type="GO" id="GO:0005975">
    <property type="term" value="P:carbohydrate metabolic process"/>
    <property type="evidence" value="ECO:0007669"/>
    <property type="project" value="InterPro"/>
</dbReference>
<gene>
    <name evidence="7" type="ORF">WICPIJ_008426</name>
</gene>
<evidence type="ECO:0000256" key="4">
    <source>
        <dbReference type="SAM" id="MobiDB-lite"/>
    </source>
</evidence>
<feature type="domain" description="Glycoside hydrolase family 5 C-terminal" evidence="6">
    <location>
        <begin position="538"/>
        <end position="607"/>
    </location>
</feature>
<dbReference type="EMBL" id="JAEUBG010004803">
    <property type="protein sequence ID" value="KAH3680045.1"/>
    <property type="molecule type" value="Genomic_DNA"/>
</dbReference>
<evidence type="ECO:0000313" key="7">
    <source>
        <dbReference type="EMBL" id="KAH3680045.1"/>
    </source>
</evidence>
<evidence type="ECO:0000256" key="3">
    <source>
        <dbReference type="ARBA" id="ARBA00023295"/>
    </source>
</evidence>
<evidence type="ECO:0000313" key="8">
    <source>
        <dbReference type="Proteomes" id="UP000774326"/>
    </source>
</evidence>
<feature type="region of interest" description="Disordered" evidence="4">
    <location>
        <begin position="440"/>
        <end position="473"/>
    </location>
</feature>
<dbReference type="Pfam" id="PF18564">
    <property type="entry name" value="Glyco_hydro_5_C"/>
    <property type="match status" value="1"/>
</dbReference>
<dbReference type="OrthoDB" id="9971853at2759"/>
<evidence type="ECO:0000256" key="2">
    <source>
        <dbReference type="ARBA" id="ARBA00022801"/>
    </source>
</evidence>
<dbReference type="InterPro" id="IPR018087">
    <property type="entry name" value="Glyco_hydro_5_CS"/>
</dbReference>
<dbReference type="FunFam" id="3.20.20.80:FF:000174">
    <property type="entry name" value="YIR007W-like protein"/>
    <property type="match status" value="1"/>
</dbReference>
<dbReference type="InterPro" id="IPR013780">
    <property type="entry name" value="Glyco_hydro_b"/>
</dbReference>
<reference evidence="7" key="2">
    <citation type="submission" date="2021-01" db="EMBL/GenBank/DDBJ databases">
        <authorList>
            <person name="Schikora-Tamarit M.A."/>
        </authorList>
    </citation>
    <scope>NUCLEOTIDE SEQUENCE</scope>
    <source>
        <strain evidence="7">CBS2887</strain>
    </source>
</reference>
<dbReference type="Gene3D" id="3.20.20.80">
    <property type="entry name" value="Glycosidases"/>
    <property type="match status" value="2"/>
</dbReference>
<dbReference type="SUPFAM" id="SSF51445">
    <property type="entry name" value="(Trans)glycosidases"/>
    <property type="match status" value="1"/>
</dbReference>
<dbReference type="InterPro" id="IPR052066">
    <property type="entry name" value="Glycosphingolipid_Hydrolases"/>
</dbReference>
<dbReference type="Gene3D" id="2.60.40.1180">
    <property type="entry name" value="Golgi alpha-mannosidase II"/>
    <property type="match status" value="1"/>
</dbReference>
<keyword evidence="8" id="KW-1185">Reference proteome</keyword>
<keyword evidence="5" id="KW-0812">Transmembrane</keyword>
<reference evidence="7" key="1">
    <citation type="journal article" date="2021" name="Open Biol.">
        <title>Shared evolutionary footprints suggest mitochondrial oxidative damage underlies multiple complex I losses in fungi.</title>
        <authorList>
            <person name="Schikora-Tamarit M.A."/>
            <person name="Marcet-Houben M."/>
            <person name="Nosek J."/>
            <person name="Gabaldon T."/>
        </authorList>
    </citation>
    <scope>NUCLEOTIDE SEQUENCE</scope>
    <source>
        <strain evidence="7">CBS2887</strain>
    </source>
</reference>
<organism evidence="7 8">
    <name type="scientific">Wickerhamomyces pijperi</name>
    <name type="common">Yeast</name>
    <name type="synonym">Pichia pijperi</name>
    <dbReference type="NCBI Taxonomy" id="599730"/>
    <lineage>
        <taxon>Eukaryota</taxon>
        <taxon>Fungi</taxon>
        <taxon>Dikarya</taxon>
        <taxon>Ascomycota</taxon>
        <taxon>Saccharomycotina</taxon>
        <taxon>Saccharomycetes</taxon>
        <taxon>Phaffomycetales</taxon>
        <taxon>Wickerhamomycetaceae</taxon>
        <taxon>Wickerhamomyces</taxon>
    </lineage>
</organism>
<keyword evidence="5" id="KW-0472">Membrane</keyword>
<dbReference type="PROSITE" id="PS00659">
    <property type="entry name" value="GLYCOSYL_HYDROL_F5"/>
    <property type="match status" value="1"/>
</dbReference>
<evidence type="ECO:0000256" key="5">
    <source>
        <dbReference type="SAM" id="Phobius"/>
    </source>
</evidence>
<feature type="compositionally biased region" description="Polar residues" evidence="4">
    <location>
        <begin position="491"/>
        <end position="501"/>
    </location>
</feature>
<dbReference type="AlphaFoldDB" id="A0A9P8TIN2"/>
<keyword evidence="3" id="KW-0326">Glycosidase</keyword>
<accession>A0A9P8TIN2</accession>
<evidence type="ECO:0000256" key="1">
    <source>
        <dbReference type="ARBA" id="ARBA00005641"/>
    </source>
</evidence>
<proteinExistence type="inferred from homology"/>
<sequence length="659" mass="74969">MIWATNYLRLVAGTMFVLFFAGKIYAPKATINGVNIQDYLQDHFINSFRFLLKQITERAPEILHGTLLGVETMNEPNAGYLGYPDISQHPETQELRLGTCPTLLDSLNLGAGFKVTVDEYRISIAGPRKIGTKTIDPQGQSIWLATDVYDKKYGFVRGSEWELGKCLWEQHGVWDSQTGKAVRSNYFSVNQLNGEPVDEKYYINTFFIDHYKKFREAMRSVWSEGIMFLQPPPLELPPDLKNTDLIDNKTVFCPHYYDGCSLLFKTWNRVYNVNTLAIMRRRYVNPIFSVILGERRIRNSIRNQLAEMKQESKDHIGESVPVLFTEIGMPFDMDEKWAYQEGRGDFSSQRDALDALAFALEGSNLSHTWWCYTASNSHEHGDGFNGEDFSFWSKDDTTWNVATAAKQIYLASEYEEDFSYDQDTLRKQDSTVEFHRYLANATDEESNSNSNNNDFGDTAPGSSSSSNGTHQYTASTLNNAGVTEYSQFNKSRFSNTRSSQANEEETEDPRAPALAIRNLSSTGKDTYDGLRAIDSIIRPYAVAINGDFKFAEFDLSKGSYILQIIGRKNSSNVPTKVYIPEWHYEPDQALVEITSGYFKTNANKEMDDVGVIEEEILQWYHGPGEQTLIIKDLNGKERGRGRTHGIVGSLMSWILPCYF</sequence>
<keyword evidence="5" id="KW-1133">Transmembrane helix</keyword>
<feature type="transmembrane region" description="Helical" evidence="5">
    <location>
        <begin position="7"/>
        <end position="26"/>
    </location>
</feature>
<name>A0A9P8TIN2_WICPI</name>
<dbReference type="PANTHER" id="PTHR31308:SF5">
    <property type="entry name" value="ERGOSTERYL-BETA-GLUCOSIDASE"/>
    <property type="match status" value="1"/>
</dbReference>
<keyword evidence="2" id="KW-0378">Hydrolase</keyword>
<comment type="similarity">
    <text evidence="1">Belongs to the glycosyl hydrolase 5 (cellulase A) family.</text>
</comment>
<dbReference type="InterPro" id="IPR017853">
    <property type="entry name" value="GH"/>
</dbReference>
<feature type="region of interest" description="Disordered" evidence="4">
    <location>
        <begin position="491"/>
        <end position="517"/>
    </location>
</feature>
<comment type="caution">
    <text evidence="7">The sequence shown here is derived from an EMBL/GenBank/DDBJ whole genome shotgun (WGS) entry which is preliminary data.</text>
</comment>
<dbReference type="Proteomes" id="UP000774326">
    <property type="component" value="Unassembled WGS sequence"/>
</dbReference>
<dbReference type="GO" id="GO:1904462">
    <property type="term" value="P:ergosteryl 3-beta-D-glucoside catabolic process"/>
    <property type="evidence" value="ECO:0007669"/>
    <property type="project" value="TreeGrafter"/>
</dbReference>
<feature type="compositionally biased region" description="Polar residues" evidence="4">
    <location>
        <begin position="460"/>
        <end position="473"/>
    </location>
</feature>
<dbReference type="GO" id="GO:0050295">
    <property type="term" value="F:steryl-beta-glucosidase activity"/>
    <property type="evidence" value="ECO:0007669"/>
    <property type="project" value="TreeGrafter"/>
</dbReference>
<protein>
    <recommendedName>
        <fullName evidence="6">Glycoside hydrolase family 5 C-terminal domain-containing protein</fullName>
    </recommendedName>
</protein>